<proteinExistence type="predicted"/>
<protein>
    <submittedName>
        <fullName evidence="1">Uncharacterized protein</fullName>
    </submittedName>
</protein>
<accession>A0AAW0E2S3</accession>
<evidence type="ECO:0000313" key="1">
    <source>
        <dbReference type="EMBL" id="KAK7057923.1"/>
    </source>
</evidence>
<comment type="caution">
    <text evidence="1">The sequence shown here is derived from an EMBL/GenBank/DDBJ whole genome shotgun (WGS) entry which is preliminary data.</text>
</comment>
<name>A0AAW0E2S3_9AGAR</name>
<organism evidence="1 2">
    <name type="scientific">Favolaschia claudopus</name>
    <dbReference type="NCBI Taxonomy" id="2862362"/>
    <lineage>
        <taxon>Eukaryota</taxon>
        <taxon>Fungi</taxon>
        <taxon>Dikarya</taxon>
        <taxon>Basidiomycota</taxon>
        <taxon>Agaricomycotina</taxon>
        <taxon>Agaricomycetes</taxon>
        <taxon>Agaricomycetidae</taxon>
        <taxon>Agaricales</taxon>
        <taxon>Marasmiineae</taxon>
        <taxon>Mycenaceae</taxon>
        <taxon>Favolaschia</taxon>
    </lineage>
</organism>
<gene>
    <name evidence="1" type="ORF">R3P38DRAFT_1189876</name>
</gene>
<keyword evidence="2" id="KW-1185">Reference proteome</keyword>
<reference evidence="1 2" key="1">
    <citation type="journal article" date="2024" name="J Genomics">
        <title>Draft genome sequencing and assembly of Favolaschia claudopus CIRM-BRFM 2984 isolated from oak limbs.</title>
        <authorList>
            <person name="Navarro D."/>
            <person name="Drula E."/>
            <person name="Chaduli D."/>
            <person name="Cazenave R."/>
            <person name="Ahrendt S."/>
            <person name="Wang J."/>
            <person name="Lipzen A."/>
            <person name="Daum C."/>
            <person name="Barry K."/>
            <person name="Grigoriev I.V."/>
            <person name="Favel A."/>
            <person name="Rosso M.N."/>
            <person name="Martin F."/>
        </authorList>
    </citation>
    <scope>NUCLEOTIDE SEQUENCE [LARGE SCALE GENOMIC DNA]</scope>
    <source>
        <strain evidence="1 2">CIRM-BRFM 2984</strain>
    </source>
</reference>
<dbReference type="Proteomes" id="UP001362999">
    <property type="component" value="Unassembled WGS sequence"/>
</dbReference>
<dbReference type="AlphaFoldDB" id="A0AAW0E2S3"/>
<dbReference type="EMBL" id="JAWWNJ010000004">
    <property type="protein sequence ID" value="KAK7057923.1"/>
    <property type="molecule type" value="Genomic_DNA"/>
</dbReference>
<sequence>MPVSSDPFERKILMSQFKEGMVNKSFGSYDETQRAWSELLMHLFHHESDKLSFHIAEERYFAPPTMESAGYWKRWKIEEYFPPATYEHCFVRLIIQYESEFKLSSPYLRAQVDYEVRAGMEKMHDEGGTLPVIHGIAAFGRYMAFYTKTGDEPILPLRPPLDPGADIAPQTLWNLDITTSEGAERLRGVIEAVFSGCERERVSREILEDPIQAVNT</sequence>
<evidence type="ECO:0000313" key="2">
    <source>
        <dbReference type="Proteomes" id="UP001362999"/>
    </source>
</evidence>